<dbReference type="PROSITE" id="PS50995">
    <property type="entry name" value="HTH_MARR_2"/>
    <property type="match status" value="1"/>
</dbReference>
<evidence type="ECO:0000256" key="1">
    <source>
        <dbReference type="ARBA" id="ARBA00023015"/>
    </source>
</evidence>
<dbReference type="SUPFAM" id="SSF46785">
    <property type="entry name" value="Winged helix' DNA-binding domain"/>
    <property type="match status" value="1"/>
</dbReference>
<dbReference type="AlphaFoldDB" id="A0A4R2LH74"/>
<keyword evidence="2 5" id="KW-0238">DNA-binding</keyword>
<dbReference type="RefSeq" id="WP_132091886.1">
    <property type="nucleotide sequence ID" value="NZ_JANKAQ010000009.1"/>
</dbReference>
<evidence type="ECO:0000313" key="6">
    <source>
        <dbReference type="Proteomes" id="UP000295711"/>
    </source>
</evidence>
<dbReference type="PANTHER" id="PTHR42756">
    <property type="entry name" value="TRANSCRIPTIONAL REGULATOR, MARR"/>
    <property type="match status" value="1"/>
</dbReference>
<dbReference type="OrthoDB" id="9799747at2"/>
<evidence type="ECO:0000256" key="2">
    <source>
        <dbReference type="ARBA" id="ARBA00023125"/>
    </source>
</evidence>
<dbReference type="EMBL" id="SLXA01000008">
    <property type="protein sequence ID" value="TCO84248.1"/>
    <property type="molecule type" value="Genomic_DNA"/>
</dbReference>
<name>A0A4R2LH74_9FIRM</name>
<dbReference type="InterPro" id="IPR036390">
    <property type="entry name" value="WH_DNA-bd_sf"/>
</dbReference>
<gene>
    <name evidence="5" type="ORF">EV212_1084</name>
</gene>
<dbReference type="SMART" id="SM00347">
    <property type="entry name" value="HTH_MARR"/>
    <property type="match status" value="1"/>
</dbReference>
<keyword evidence="1" id="KW-0805">Transcription regulation</keyword>
<reference evidence="5 6" key="1">
    <citation type="submission" date="2019-03" db="EMBL/GenBank/DDBJ databases">
        <title>Genomic Encyclopedia of Type Strains, Phase IV (KMG-IV): sequencing the most valuable type-strain genomes for metagenomic binning, comparative biology and taxonomic classification.</title>
        <authorList>
            <person name="Goeker M."/>
        </authorList>
    </citation>
    <scope>NUCLEOTIDE SEQUENCE [LARGE SCALE GENOMIC DNA]</scope>
    <source>
        <strain evidence="5 6">DSM 28559</strain>
    </source>
</reference>
<dbReference type="GO" id="GO:0003700">
    <property type="term" value="F:DNA-binding transcription factor activity"/>
    <property type="evidence" value="ECO:0007669"/>
    <property type="project" value="InterPro"/>
</dbReference>
<protein>
    <submittedName>
        <fullName evidence="5">DNA-binding MarR family transcriptional regulator</fullName>
    </submittedName>
</protein>
<sequence>MDKKFLPCVCMSARRAANALTAYYDKMFGPLKITVTQFSLMINIKSAGTTNITDLTRVVKLDKSTLTRTLAPLVEAGYIYSERGQNRREVLLSLTEKGQQKMAEAFPIWRKMQQEMIELLGGEQEAEKFVDTLIRLQELKQR</sequence>
<accession>A0A4R2LH74</accession>
<organism evidence="5 6">
    <name type="scientific">Frisingicoccus caecimuris</name>
    <dbReference type="NCBI Taxonomy" id="1796636"/>
    <lineage>
        <taxon>Bacteria</taxon>
        <taxon>Bacillati</taxon>
        <taxon>Bacillota</taxon>
        <taxon>Clostridia</taxon>
        <taxon>Lachnospirales</taxon>
        <taxon>Lachnospiraceae</taxon>
        <taxon>Frisingicoccus</taxon>
    </lineage>
</organism>
<dbReference type="PANTHER" id="PTHR42756:SF1">
    <property type="entry name" value="TRANSCRIPTIONAL REPRESSOR OF EMRAB OPERON"/>
    <property type="match status" value="1"/>
</dbReference>
<evidence type="ECO:0000256" key="3">
    <source>
        <dbReference type="ARBA" id="ARBA00023163"/>
    </source>
</evidence>
<dbReference type="Proteomes" id="UP000295711">
    <property type="component" value="Unassembled WGS sequence"/>
</dbReference>
<comment type="caution">
    <text evidence="5">The sequence shown here is derived from an EMBL/GenBank/DDBJ whole genome shotgun (WGS) entry which is preliminary data.</text>
</comment>
<feature type="domain" description="HTH marR-type" evidence="4">
    <location>
        <begin position="1"/>
        <end position="138"/>
    </location>
</feature>
<dbReference type="InterPro" id="IPR036388">
    <property type="entry name" value="WH-like_DNA-bd_sf"/>
</dbReference>
<dbReference type="GO" id="GO:0003677">
    <property type="term" value="F:DNA binding"/>
    <property type="evidence" value="ECO:0007669"/>
    <property type="project" value="UniProtKB-KW"/>
</dbReference>
<evidence type="ECO:0000259" key="4">
    <source>
        <dbReference type="PROSITE" id="PS50995"/>
    </source>
</evidence>
<dbReference type="Gene3D" id="1.10.10.10">
    <property type="entry name" value="Winged helix-like DNA-binding domain superfamily/Winged helix DNA-binding domain"/>
    <property type="match status" value="1"/>
</dbReference>
<proteinExistence type="predicted"/>
<dbReference type="Pfam" id="PF01047">
    <property type="entry name" value="MarR"/>
    <property type="match status" value="1"/>
</dbReference>
<dbReference type="InterPro" id="IPR000835">
    <property type="entry name" value="HTH_MarR-typ"/>
</dbReference>
<evidence type="ECO:0000313" key="5">
    <source>
        <dbReference type="EMBL" id="TCO84248.1"/>
    </source>
</evidence>
<keyword evidence="6" id="KW-1185">Reference proteome</keyword>
<keyword evidence="3" id="KW-0804">Transcription</keyword>